<name>A0A1D3TYQ7_9FIRM</name>
<gene>
    <name evidence="1" type="ORF">SAMN05421730_10508</name>
</gene>
<keyword evidence="2" id="KW-1185">Reference proteome</keyword>
<evidence type="ECO:0000313" key="1">
    <source>
        <dbReference type="EMBL" id="SCP99631.1"/>
    </source>
</evidence>
<evidence type="ECO:0000313" key="2">
    <source>
        <dbReference type="Proteomes" id="UP000199315"/>
    </source>
</evidence>
<dbReference type="STRING" id="1619234.SAMN05421730_10508"/>
<proteinExistence type="predicted"/>
<protein>
    <submittedName>
        <fullName evidence="1">Uncharacterized protein</fullName>
    </submittedName>
</protein>
<organism evidence="1 2">
    <name type="scientific">Anaerobium acetethylicum</name>
    <dbReference type="NCBI Taxonomy" id="1619234"/>
    <lineage>
        <taxon>Bacteria</taxon>
        <taxon>Bacillati</taxon>
        <taxon>Bacillota</taxon>
        <taxon>Clostridia</taxon>
        <taxon>Lachnospirales</taxon>
        <taxon>Lachnospiraceae</taxon>
        <taxon>Anaerobium</taxon>
    </lineage>
</organism>
<dbReference type="Proteomes" id="UP000199315">
    <property type="component" value="Unassembled WGS sequence"/>
</dbReference>
<sequence length="72" mass="8223">MANFLNFNINSVTNTTQGMRDRKEKIIPNIPADEGTIIKNPEANPHRPTDLLNLVLYIIAHENSKRHMVLKT</sequence>
<dbReference type="AlphaFoldDB" id="A0A1D3TYQ7"/>
<reference evidence="1 2" key="1">
    <citation type="submission" date="2016-09" db="EMBL/GenBank/DDBJ databases">
        <authorList>
            <person name="Capua I."/>
            <person name="De Benedictis P."/>
            <person name="Joannis T."/>
            <person name="Lombin L.H."/>
            <person name="Cattoli G."/>
        </authorList>
    </citation>
    <scope>NUCLEOTIDE SEQUENCE [LARGE SCALE GENOMIC DNA]</scope>
    <source>
        <strain evidence="1 2">GluBS11</strain>
    </source>
</reference>
<dbReference type="EMBL" id="FMKA01000050">
    <property type="protein sequence ID" value="SCP99631.1"/>
    <property type="molecule type" value="Genomic_DNA"/>
</dbReference>
<accession>A0A1D3TYQ7</accession>